<evidence type="ECO:0000313" key="2">
    <source>
        <dbReference type="Proteomes" id="UP000807115"/>
    </source>
</evidence>
<evidence type="ECO:0000313" key="1">
    <source>
        <dbReference type="EMBL" id="KAG0523998.1"/>
    </source>
</evidence>
<comment type="caution">
    <text evidence="1">The sequence shown here is derived from an EMBL/GenBank/DDBJ whole genome shotgun (WGS) entry which is preliminary data.</text>
</comment>
<dbReference type="Proteomes" id="UP000807115">
    <property type="component" value="Chromosome 7"/>
</dbReference>
<gene>
    <name evidence="1" type="ORF">BDA96_07G171800</name>
</gene>
<dbReference type="AlphaFoldDB" id="A0A921QLD5"/>
<sequence>MTLYWLTTFFLNERLTTILLRVGRDLAQPINLSGICVSWEAPIVLSKCWQMEHTPFPRWCILGNPHRTAIQSNLLCHHYIHGHMIRAVQHRPCLPAGAGYGRTTRADCVSA</sequence>
<organism evidence="1 2">
    <name type="scientific">Sorghum bicolor</name>
    <name type="common">Sorghum</name>
    <name type="synonym">Sorghum vulgare</name>
    <dbReference type="NCBI Taxonomy" id="4558"/>
    <lineage>
        <taxon>Eukaryota</taxon>
        <taxon>Viridiplantae</taxon>
        <taxon>Streptophyta</taxon>
        <taxon>Embryophyta</taxon>
        <taxon>Tracheophyta</taxon>
        <taxon>Spermatophyta</taxon>
        <taxon>Magnoliopsida</taxon>
        <taxon>Liliopsida</taxon>
        <taxon>Poales</taxon>
        <taxon>Poaceae</taxon>
        <taxon>PACMAD clade</taxon>
        <taxon>Panicoideae</taxon>
        <taxon>Andropogonodae</taxon>
        <taxon>Andropogoneae</taxon>
        <taxon>Sorghinae</taxon>
        <taxon>Sorghum</taxon>
    </lineage>
</organism>
<reference evidence="1" key="1">
    <citation type="journal article" date="2019" name="BMC Genomics">
        <title>A new reference genome for Sorghum bicolor reveals high levels of sequence similarity between sweet and grain genotypes: implications for the genetics of sugar metabolism.</title>
        <authorList>
            <person name="Cooper E.A."/>
            <person name="Brenton Z.W."/>
            <person name="Flinn B.S."/>
            <person name="Jenkins J."/>
            <person name="Shu S."/>
            <person name="Flowers D."/>
            <person name="Luo F."/>
            <person name="Wang Y."/>
            <person name="Xia P."/>
            <person name="Barry K."/>
            <person name="Daum C."/>
            <person name="Lipzen A."/>
            <person name="Yoshinaga Y."/>
            <person name="Schmutz J."/>
            <person name="Saski C."/>
            <person name="Vermerris W."/>
            <person name="Kresovich S."/>
        </authorList>
    </citation>
    <scope>NUCLEOTIDE SEQUENCE</scope>
</reference>
<dbReference type="EMBL" id="CM027686">
    <property type="protein sequence ID" value="KAG0523998.1"/>
    <property type="molecule type" value="Genomic_DNA"/>
</dbReference>
<proteinExistence type="predicted"/>
<reference evidence="1" key="2">
    <citation type="submission" date="2020-10" db="EMBL/GenBank/DDBJ databases">
        <authorList>
            <person name="Cooper E.A."/>
            <person name="Brenton Z.W."/>
            <person name="Flinn B.S."/>
            <person name="Jenkins J."/>
            <person name="Shu S."/>
            <person name="Flowers D."/>
            <person name="Luo F."/>
            <person name="Wang Y."/>
            <person name="Xia P."/>
            <person name="Barry K."/>
            <person name="Daum C."/>
            <person name="Lipzen A."/>
            <person name="Yoshinaga Y."/>
            <person name="Schmutz J."/>
            <person name="Saski C."/>
            <person name="Vermerris W."/>
            <person name="Kresovich S."/>
        </authorList>
    </citation>
    <scope>NUCLEOTIDE SEQUENCE</scope>
</reference>
<name>A0A921QLD5_SORBI</name>
<accession>A0A921QLD5</accession>
<protein>
    <submittedName>
        <fullName evidence="1">Uncharacterized protein</fullName>
    </submittedName>
</protein>